<dbReference type="EMBL" id="JBHTEC010000006">
    <property type="protein sequence ID" value="MFD0287900.1"/>
    <property type="molecule type" value="Genomic_DNA"/>
</dbReference>
<dbReference type="Proteomes" id="UP001596957">
    <property type="component" value="Unassembled WGS sequence"/>
</dbReference>
<gene>
    <name evidence="1" type="ORF">ACFQZP_41070</name>
</gene>
<evidence type="ECO:0008006" key="3">
    <source>
        <dbReference type="Google" id="ProtNLM"/>
    </source>
</evidence>
<evidence type="ECO:0000313" key="2">
    <source>
        <dbReference type="Proteomes" id="UP001596957"/>
    </source>
</evidence>
<keyword evidence="2" id="KW-1185">Reference proteome</keyword>
<accession>A0ABW2VWP9</accession>
<protein>
    <recommendedName>
        <fullName evidence="3">PRC-barrel domain containing protein</fullName>
    </recommendedName>
</protein>
<sequence>MSDTGCKGFLDADASAKASLCVVDSNGQEIGDLLGVTRQAAFWHFGKDKTVHMARTAERVCAATVWPVTGLVGAFGDFGETEPFVRRIGDHTAVDIPLRDEAGDMMA</sequence>
<name>A0ABW2VWP9_9ACTN</name>
<proteinExistence type="predicted"/>
<dbReference type="RefSeq" id="WP_381264443.1">
    <property type="nucleotide sequence ID" value="NZ_JBHTBI010000102.1"/>
</dbReference>
<reference evidence="2" key="1">
    <citation type="journal article" date="2019" name="Int. J. Syst. Evol. Microbiol.">
        <title>The Global Catalogue of Microorganisms (GCM) 10K type strain sequencing project: providing services to taxonomists for standard genome sequencing and annotation.</title>
        <authorList>
            <consortium name="The Broad Institute Genomics Platform"/>
            <consortium name="The Broad Institute Genome Sequencing Center for Infectious Disease"/>
            <person name="Wu L."/>
            <person name="Ma J."/>
        </authorList>
    </citation>
    <scope>NUCLEOTIDE SEQUENCE [LARGE SCALE GENOMIC DNA]</scope>
    <source>
        <strain evidence="2">CGMCC 4.7198</strain>
    </source>
</reference>
<organism evidence="1 2">
    <name type="scientific">Streptomyces lutosisoli</name>
    <dbReference type="NCBI Taxonomy" id="2665721"/>
    <lineage>
        <taxon>Bacteria</taxon>
        <taxon>Bacillati</taxon>
        <taxon>Actinomycetota</taxon>
        <taxon>Actinomycetes</taxon>
        <taxon>Kitasatosporales</taxon>
        <taxon>Streptomycetaceae</taxon>
        <taxon>Streptomyces</taxon>
    </lineage>
</organism>
<comment type="caution">
    <text evidence="1">The sequence shown here is derived from an EMBL/GenBank/DDBJ whole genome shotgun (WGS) entry which is preliminary data.</text>
</comment>
<evidence type="ECO:0000313" key="1">
    <source>
        <dbReference type="EMBL" id="MFD0287900.1"/>
    </source>
</evidence>